<gene>
    <name evidence="13" type="ORF">RED65_04790</name>
</gene>
<dbReference type="Gene3D" id="2.40.50.100">
    <property type="match status" value="2"/>
</dbReference>
<dbReference type="InterPro" id="IPR001078">
    <property type="entry name" value="2-oxoacid_DH_actylTfrase"/>
</dbReference>
<dbReference type="Proteomes" id="UP000004263">
    <property type="component" value="Unassembled WGS sequence"/>
</dbReference>
<comment type="subunit">
    <text evidence="2 9">Forms a 24-polypeptide structural core with octahedral symmetry.</text>
</comment>
<dbReference type="PANTHER" id="PTHR43178:SF2">
    <property type="entry name" value="DIHYDROLIPOYLLYSINE-RESIDUE ACETYLTRANSFERASE COMPONENT OF PYRUVATE DEHYDROGENASE COMPLEX"/>
    <property type="match status" value="1"/>
</dbReference>
<dbReference type="GO" id="GO:0005737">
    <property type="term" value="C:cytoplasm"/>
    <property type="evidence" value="ECO:0007669"/>
    <property type="project" value="TreeGrafter"/>
</dbReference>
<comment type="catalytic activity">
    <reaction evidence="8 9">
        <text>N(6)-[(R)-dihydrolipoyl]-L-lysyl-[protein] + acetyl-CoA = N(6)-[(R)-S(8)-acetyldihydrolipoyl]-L-lysyl-[protein] + CoA</text>
        <dbReference type="Rhea" id="RHEA:17017"/>
        <dbReference type="Rhea" id="RHEA-COMP:10475"/>
        <dbReference type="Rhea" id="RHEA-COMP:10478"/>
        <dbReference type="ChEBI" id="CHEBI:57287"/>
        <dbReference type="ChEBI" id="CHEBI:57288"/>
        <dbReference type="ChEBI" id="CHEBI:83100"/>
        <dbReference type="ChEBI" id="CHEBI:83111"/>
        <dbReference type="EC" id="2.3.1.12"/>
    </reaction>
</comment>
<dbReference type="EMBL" id="AAQH01000017">
    <property type="protein sequence ID" value="EAT11495.1"/>
    <property type="molecule type" value="Genomic_DNA"/>
</dbReference>
<reference evidence="13 14" key="1">
    <citation type="submission" date="2006-03" db="EMBL/GenBank/DDBJ databases">
        <authorList>
            <person name="Pinhassi J."/>
            <person name="Pedros-Alio C."/>
            <person name="Ferriera S."/>
            <person name="Johnson J."/>
            <person name="Kravitz S."/>
            <person name="Halpern A."/>
            <person name="Remington K."/>
            <person name="Beeson K."/>
            <person name="Tran B."/>
            <person name="Rogers Y.-H."/>
            <person name="Friedman R."/>
            <person name="Venter J.C."/>
        </authorList>
    </citation>
    <scope>NUCLEOTIDE SEQUENCE [LARGE SCALE GENOMIC DNA]</scope>
    <source>
        <strain evidence="13 14">RED65</strain>
    </source>
</reference>
<evidence type="ECO:0000256" key="3">
    <source>
        <dbReference type="ARBA" id="ARBA00022679"/>
    </source>
</evidence>
<accession>Q1MZR2</accession>
<protein>
    <recommendedName>
        <fullName evidence="9">Acetyltransferase component of pyruvate dehydrogenase complex</fullName>
        <ecNumber evidence="9">2.3.1.12</ecNumber>
    </recommendedName>
</protein>
<feature type="domain" description="Lipoyl-binding" evidence="11">
    <location>
        <begin position="126"/>
        <end position="200"/>
    </location>
</feature>
<dbReference type="PROSITE" id="PS00189">
    <property type="entry name" value="LIPOYL"/>
    <property type="match status" value="2"/>
</dbReference>
<dbReference type="PROSITE" id="PS51826">
    <property type="entry name" value="PSBD"/>
    <property type="match status" value="1"/>
</dbReference>
<dbReference type="SUPFAM" id="SSF52777">
    <property type="entry name" value="CoA-dependent acyltransferases"/>
    <property type="match status" value="1"/>
</dbReference>
<keyword evidence="13" id="KW-0670">Pyruvate</keyword>
<evidence type="ECO:0000256" key="9">
    <source>
        <dbReference type="RuleBase" id="RU361137"/>
    </source>
</evidence>
<keyword evidence="14" id="KW-1185">Reference proteome</keyword>
<evidence type="ECO:0000256" key="6">
    <source>
        <dbReference type="ARBA" id="ARBA00023315"/>
    </source>
</evidence>
<dbReference type="PROSITE" id="PS50968">
    <property type="entry name" value="BIOTINYL_LIPOYL"/>
    <property type="match status" value="2"/>
</dbReference>
<dbReference type="Pfam" id="PF02817">
    <property type="entry name" value="E3_binding"/>
    <property type="match status" value="1"/>
</dbReference>
<dbReference type="GO" id="GO:0004742">
    <property type="term" value="F:dihydrolipoyllysine-residue acetyltransferase activity"/>
    <property type="evidence" value="ECO:0007669"/>
    <property type="project" value="UniProtKB-UniRule"/>
</dbReference>
<comment type="cofactor">
    <cofactor evidence="9">
        <name>(R)-lipoate</name>
        <dbReference type="ChEBI" id="CHEBI:83088"/>
    </cofactor>
    <text evidence="9">Binds 2 lipoyl cofactors covalently.</text>
</comment>
<feature type="region of interest" description="Disordered" evidence="10">
    <location>
        <begin position="72"/>
        <end position="137"/>
    </location>
</feature>
<keyword evidence="6 9" id="KW-0012">Acyltransferase</keyword>
<evidence type="ECO:0000256" key="5">
    <source>
        <dbReference type="ARBA" id="ARBA00022823"/>
    </source>
</evidence>
<evidence type="ECO:0000256" key="1">
    <source>
        <dbReference type="ARBA" id="ARBA00007317"/>
    </source>
</evidence>
<feature type="compositionally biased region" description="Polar residues" evidence="10">
    <location>
        <begin position="242"/>
        <end position="251"/>
    </location>
</feature>
<evidence type="ECO:0000256" key="2">
    <source>
        <dbReference type="ARBA" id="ARBA00011484"/>
    </source>
</evidence>
<comment type="function">
    <text evidence="7">The pyruvate dehydrogenase complex catalyzes the overall conversion of pyruvate to acetyl-CoA and CO(2). It contains multiple copies of three enzymatic components: pyruvate dehydrogenase (E1), dihydrolipoamide acetyltransferase (E2) and lipoamide dehydrogenase (E3).</text>
</comment>
<comment type="caution">
    <text evidence="13">The sequence shown here is derived from an EMBL/GenBank/DDBJ whole genome shotgun (WGS) entry which is preliminary data.</text>
</comment>
<dbReference type="InterPro" id="IPR011053">
    <property type="entry name" value="Single_hybrid_motif"/>
</dbReference>
<dbReference type="EC" id="2.3.1.12" evidence="9"/>
<dbReference type="InterPro" id="IPR050743">
    <property type="entry name" value="2-oxoacid_DH_E2_comp"/>
</dbReference>
<evidence type="ECO:0000256" key="7">
    <source>
        <dbReference type="ARBA" id="ARBA00025211"/>
    </source>
</evidence>
<dbReference type="SUPFAM" id="SSF47005">
    <property type="entry name" value="Peripheral subunit-binding domain of 2-oxo acid dehydrogenase complex"/>
    <property type="match status" value="1"/>
</dbReference>
<evidence type="ECO:0000256" key="8">
    <source>
        <dbReference type="ARBA" id="ARBA00048370"/>
    </source>
</evidence>
<dbReference type="Gene3D" id="3.30.559.10">
    <property type="entry name" value="Chloramphenicol acetyltransferase-like domain"/>
    <property type="match status" value="1"/>
</dbReference>
<sequence>MNMAQVNVTVPDLGGIEEVEVIEISVGKGDSVDADDSIVVLESDKATMEVPAPSAGTIAEISVSVGDKVSTGSQVAVMDSDSADAGEKNPSPEQKDADEPKPQQVDQQAQTESKQESSSSSAEPQEIEVRVPDLGGIDEVEVIEIPVSKGDQLQQDDSILVLESDKATMEVPAPQEGELVSIEVKVGDKVSQDTLVAKMKVVGSSGSPTDSSSKAKTQEPAEKTSSPSQATQKSAPAKASPEPQQTQTTSGKVHAGPAVRKLAREFGVDLTDVSATGPKGRILKEDVQAFVKQRVKQPAVASGGPMGVVGSNEDFSKFGPITEQPLNKIKQATARNMVKSWSEIPQVTQFDQADITELEAYRKGKMQSMLPEGVRVSPLAFIARACVKALQAYPTFNSSLKGQGESLVLKQYYNIGIAVDTPEGLLVPVIKDADKKGIVELAQDSSELAKKARDKKLPMDAMQGGCFTISSLGGIGGTSFTPIVTAPQVAILGVSKAKMEPVWNGEEFEPRLMLPLSLSYDHRVIDGAEAARFTRYLCELLTDVRHLLL</sequence>
<dbReference type="FunFam" id="3.30.559.10:FF:000004">
    <property type="entry name" value="Acetyltransferase component of pyruvate dehydrogenase complex"/>
    <property type="match status" value="1"/>
</dbReference>
<dbReference type="GO" id="GO:0031405">
    <property type="term" value="F:lipoic acid binding"/>
    <property type="evidence" value="ECO:0007669"/>
    <property type="project" value="TreeGrafter"/>
</dbReference>
<keyword evidence="4" id="KW-0677">Repeat</keyword>
<dbReference type="CDD" id="cd06849">
    <property type="entry name" value="lipoyl_domain"/>
    <property type="match status" value="2"/>
</dbReference>
<dbReference type="NCBIfam" id="TIGR01348">
    <property type="entry name" value="PDHac_trf_long"/>
    <property type="match status" value="1"/>
</dbReference>
<feature type="domain" description="Lipoyl-binding" evidence="11">
    <location>
        <begin position="3"/>
        <end position="79"/>
    </location>
</feature>
<evidence type="ECO:0000259" key="11">
    <source>
        <dbReference type="PROSITE" id="PS50968"/>
    </source>
</evidence>
<dbReference type="FunFam" id="4.10.320.10:FF:000003">
    <property type="entry name" value="Acetyltransferase component of pyruvate dehydrogenase complex"/>
    <property type="match status" value="1"/>
</dbReference>
<evidence type="ECO:0000256" key="4">
    <source>
        <dbReference type="ARBA" id="ARBA00022737"/>
    </source>
</evidence>
<feature type="compositionally biased region" description="Polar residues" evidence="10">
    <location>
        <begin position="223"/>
        <end position="234"/>
    </location>
</feature>
<evidence type="ECO:0000256" key="10">
    <source>
        <dbReference type="SAM" id="MobiDB-lite"/>
    </source>
</evidence>
<dbReference type="InterPro" id="IPR004167">
    <property type="entry name" value="PSBD"/>
</dbReference>
<feature type="compositionally biased region" description="Low complexity" evidence="10">
    <location>
        <begin position="107"/>
        <end position="124"/>
    </location>
</feature>
<organism evidence="13 14">
    <name type="scientific">Bermanella marisrubri</name>
    <dbReference type="NCBI Taxonomy" id="207949"/>
    <lineage>
        <taxon>Bacteria</taxon>
        <taxon>Pseudomonadati</taxon>
        <taxon>Pseudomonadota</taxon>
        <taxon>Gammaproteobacteria</taxon>
        <taxon>Oceanospirillales</taxon>
        <taxon>Oceanospirillaceae</taxon>
        <taxon>Bermanella</taxon>
    </lineage>
</organism>
<dbReference type="Pfam" id="PF00364">
    <property type="entry name" value="Biotin_lipoyl"/>
    <property type="match status" value="2"/>
</dbReference>
<keyword evidence="3 9" id="KW-0808">Transferase</keyword>
<proteinExistence type="inferred from homology"/>
<dbReference type="Pfam" id="PF00198">
    <property type="entry name" value="2-oxoacid_dh"/>
    <property type="match status" value="1"/>
</dbReference>
<dbReference type="GO" id="GO:0006086">
    <property type="term" value="P:pyruvate decarboxylation to acetyl-CoA"/>
    <property type="evidence" value="ECO:0007669"/>
    <property type="project" value="UniProtKB-UniRule"/>
</dbReference>
<comment type="similarity">
    <text evidence="1 9">Belongs to the 2-oxoacid dehydrogenase family.</text>
</comment>
<feature type="region of interest" description="Disordered" evidence="10">
    <location>
        <begin position="200"/>
        <end position="257"/>
    </location>
</feature>
<evidence type="ECO:0000259" key="12">
    <source>
        <dbReference type="PROSITE" id="PS51826"/>
    </source>
</evidence>
<dbReference type="InterPro" id="IPR036625">
    <property type="entry name" value="E3-bd_dom_sf"/>
</dbReference>
<dbReference type="InterPro" id="IPR006256">
    <property type="entry name" value="AcTrfase_Pyrv_DH_cplx"/>
</dbReference>
<keyword evidence="5 9" id="KW-0450">Lipoyl</keyword>
<dbReference type="InterPro" id="IPR023213">
    <property type="entry name" value="CAT-like_dom_sf"/>
</dbReference>
<dbReference type="STRING" id="207949.RED65_04790"/>
<evidence type="ECO:0000313" key="13">
    <source>
        <dbReference type="EMBL" id="EAT11495.1"/>
    </source>
</evidence>
<dbReference type="SUPFAM" id="SSF51230">
    <property type="entry name" value="Single hybrid motif"/>
    <property type="match status" value="2"/>
</dbReference>
<dbReference type="PANTHER" id="PTHR43178">
    <property type="entry name" value="DIHYDROLIPOAMIDE ACETYLTRANSFERASE COMPONENT OF PYRUVATE DEHYDROGENASE COMPLEX"/>
    <property type="match status" value="1"/>
</dbReference>
<dbReference type="AlphaFoldDB" id="Q1MZR2"/>
<name>Q1MZR2_9GAMM</name>
<dbReference type="HOGENOM" id="CLU_016733_10_0_6"/>
<dbReference type="InterPro" id="IPR003016">
    <property type="entry name" value="2-oxoA_DH_lipoyl-BS"/>
</dbReference>
<dbReference type="InterPro" id="IPR000089">
    <property type="entry name" value="Biotin_lipoyl"/>
</dbReference>
<dbReference type="GO" id="GO:0045254">
    <property type="term" value="C:pyruvate dehydrogenase complex"/>
    <property type="evidence" value="ECO:0007669"/>
    <property type="project" value="UniProtKB-UniRule"/>
</dbReference>
<feature type="domain" description="Peripheral subunit-binding (PSBD)" evidence="12">
    <location>
        <begin position="254"/>
        <end position="291"/>
    </location>
</feature>
<evidence type="ECO:0000313" key="14">
    <source>
        <dbReference type="Proteomes" id="UP000004263"/>
    </source>
</evidence>
<dbReference type="Gene3D" id="4.10.320.10">
    <property type="entry name" value="E3-binding domain"/>
    <property type="match status" value="1"/>
</dbReference>